<evidence type="ECO:0000313" key="1">
    <source>
        <dbReference type="EMBL" id="SGZ38280.1"/>
    </source>
</evidence>
<dbReference type="OrthoDB" id="3972940at2759"/>
<dbReference type="AlphaFoldDB" id="A0A1L0AVZ2"/>
<sequence length="234" mass="27774">MEYSDNTDSTDSNDDLSEVIKLREELSFSQLEPYDSDITHILLKHSNTNANMKEKHKYPKFTIHKKEIHNESIGDEYDEYFTTDQLMNQSYTKFKVLDTNHTKTKIPTDEDCNLVTLKKYITPNMTDLNISNMLDLTPQKFTYLLSYLYFGVYWEDPDLLSINPLDINTFFKEDFKGKLEFFLKYFKYRIKSLDDEYIQNKIVVDDDDIDVDLYTKKILPLLLMLRDNIQNDLG</sequence>
<evidence type="ECO:0000313" key="2">
    <source>
        <dbReference type="Proteomes" id="UP000183365"/>
    </source>
</evidence>
<protein>
    <submittedName>
        <fullName evidence="1">Uncharacterized protein</fullName>
    </submittedName>
</protein>
<organism evidence="1 2">
    <name type="scientific">Hanseniaspora guilliermondii</name>
    <dbReference type="NCBI Taxonomy" id="56406"/>
    <lineage>
        <taxon>Eukaryota</taxon>
        <taxon>Fungi</taxon>
        <taxon>Dikarya</taxon>
        <taxon>Ascomycota</taxon>
        <taxon>Saccharomycotina</taxon>
        <taxon>Saccharomycetes</taxon>
        <taxon>Saccharomycodales</taxon>
        <taxon>Saccharomycodaceae</taxon>
        <taxon>Hanseniaspora</taxon>
    </lineage>
</organism>
<dbReference type="EMBL" id="FQNF01000006">
    <property type="protein sequence ID" value="SGZ38280.1"/>
    <property type="molecule type" value="Genomic_DNA"/>
</dbReference>
<name>A0A1L0AVZ2_9ASCO</name>
<dbReference type="VEuPathDB" id="FungiDB:HGUI_00480"/>
<dbReference type="Proteomes" id="UP000183365">
    <property type="component" value="Unassembled WGS sequence"/>
</dbReference>
<accession>A0A1L0AVZ2</accession>
<proteinExistence type="predicted"/>
<gene>
    <name evidence="1" type="ORF">HGUI_00480</name>
</gene>
<reference evidence="2" key="1">
    <citation type="submission" date="2016-11" db="EMBL/GenBank/DDBJ databases">
        <authorList>
            <person name="Guldener U."/>
        </authorList>
    </citation>
    <scope>NUCLEOTIDE SEQUENCE [LARGE SCALE GENOMIC DNA]</scope>
</reference>
<keyword evidence="2" id="KW-1185">Reference proteome</keyword>